<dbReference type="Gene3D" id="3.90.550.10">
    <property type="entry name" value="Spore Coat Polysaccharide Biosynthesis Protein SpsA, Chain A"/>
    <property type="match status" value="1"/>
</dbReference>
<protein>
    <recommendedName>
        <fullName evidence="6">Nucleotide-diphospho-sugar transferase domain-containing protein</fullName>
    </recommendedName>
</protein>
<gene>
    <name evidence="4" type="ORF">C1H76_6463</name>
</gene>
<keyword evidence="2" id="KW-0328">Glycosyltransferase</keyword>
<dbReference type="AlphaFoldDB" id="A0A4U7ATM9"/>
<dbReference type="GO" id="GO:0000139">
    <property type="term" value="C:Golgi membrane"/>
    <property type="evidence" value="ECO:0007669"/>
    <property type="project" value="TreeGrafter"/>
</dbReference>
<dbReference type="Proteomes" id="UP000308133">
    <property type="component" value="Unassembled WGS sequence"/>
</dbReference>
<organism evidence="4 5">
    <name type="scientific">Elsinoe australis</name>
    <dbReference type="NCBI Taxonomy" id="40998"/>
    <lineage>
        <taxon>Eukaryota</taxon>
        <taxon>Fungi</taxon>
        <taxon>Dikarya</taxon>
        <taxon>Ascomycota</taxon>
        <taxon>Pezizomycotina</taxon>
        <taxon>Dothideomycetes</taxon>
        <taxon>Dothideomycetidae</taxon>
        <taxon>Myriangiales</taxon>
        <taxon>Elsinoaceae</taxon>
        <taxon>Elsinoe</taxon>
    </lineage>
</organism>
<comment type="similarity">
    <text evidence="1">Belongs to the glycosyltransferase 34 family.</text>
</comment>
<dbReference type="InterPro" id="IPR008630">
    <property type="entry name" value="Glyco_trans_34"/>
</dbReference>
<evidence type="ECO:0000256" key="1">
    <source>
        <dbReference type="ARBA" id="ARBA00005664"/>
    </source>
</evidence>
<evidence type="ECO:0000313" key="4">
    <source>
        <dbReference type="EMBL" id="TKX21389.1"/>
    </source>
</evidence>
<dbReference type="EMBL" id="PTQR01000081">
    <property type="protein sequence ID" value="TKX21389.1"/>
    <property type="molecule type" value="Genomic_DNA"/>
</dbReference>
<keyword evidence="3" id="KW-0808">Transferase</keyword>
<accession>A0A4U7ATM9</accession>
<name>A0A4U7ATM9_9PEZI</name>
<comment type="caution">
    <text evidence="4">The sequence shown here is derived from an EMBL/GenBank/DDBJ whole genome shotgun (WGS) entry which is preliminary data.</text>
</comment>
<dbReference type="InterPro" id="IPR029044">
    <property type="entry name" value="Nucleotide-diphossugar_trans"/>
</dbReference>
<evidence type="ECO:0008006" key="6">
    <source>
        <dbReference type="Google" id="ProtNLM"/>
    </source>
</evidence>
<evidence type="ECO:0000256" key="2">
    <source>
        <dbReference type="ARBA" id="ARBA00022676"/>
    </source>
</evidence>
<dbReference type="PANTHER" id="PTHR31306:SF3">
    <property type="entry name" value="NUCLEOTIDE-DIPHOSPHO-SUGAR TRANSFERASE DOMAIN-CONTAINING PROTEIN"/>
    <property type="match status" value="1"/>
</dbReference>
<evidence type="ECO:0000313" key="5">
    <source>
        <dbReference type="Proteomes" id="UP000308133"/>
    </source>
</evidence>
<proteinExistence type="inferred from homology"/>
<reference evidence="4 5" key="1">
    <citation type="submission" date="2018-02" db="EMBL/GenBank/DDBJ databases">
        <title>Draft genome sequences of Elsinoe sp., causing black scab on jojoba.</title>
        <authorList>
            <person name="Stodart B."/>
            <person name="Jeffress S."/>
            <person name="Ash G."/>
            <person name="Arun Chinnappa K."/>
        </authorList>
    </citation>
    <scope>NUCLEOTIDE SEQUENCE [LARGE SCALE GENOMIC DNA]</scope>
    <source>
        <strain evidence="4 5">Hillstone_2</strain>
    </source>
</reference>
<dbReference type="GO" id="GO:0016757">
    <property type="term" value="F:glycosyltransferase activity"/>
    <property type="evidence" value="ECO:0007669"/>
    <property type="project" value="UniProtKB-KW"/>
</dbReference>
<dbReference type="PANTHER" id="PTHR31306">
    <property type="entry name" value="ALPHA-1,6-MANNOSYLTRANSFERASE MNN11-RELATED"/>
    <property type="match status" value="1"/>
</dbReference>
<dbReference type="GO" id="GO:0006487">
    <property type="term" value="P:protein N-linked glycosylation"/>
    <property type="evidence" value="ECO:0007669"/>
    <property type="project" value="TreeGrafter"/>
</dbReference>
<sequence length="342" mass="39491">MAASATKELSDITKVMSELESARRLGHRPSEASIALPGTSSAGQSSIFDVFRSLPPVDLLQEYGLNHNDSSLFPNPLREQICIVNSDTRKWSPQDHKNLSSLDILHWGYINHYLYAKMHGYTFKHVQAPEQKGFWNTWVKVKEQYRMTMEDTCKFVIMLDADIIFKDLRVPLEALLSHWNITEDIALAAGIDIDATKDLYGRTQLNTGFVITQRTPLLPSLMQDWIDCPTDVKYKNCSRWKTEFSHEQAAISNHIRDDPMYKDHIRTLAVEEIHLGGYLKHYWDREKPKLENATKDAILDRFLPAVYKGLLNDWNRIHEHPTLTEYDDLMERYRPLGQDGAS</sequence>
<evidence type="ECO:0000256" key="3">
    <source>
        <dbReference type="ARBA" id="ARBA00022679"/>
    </source>
</evidence>